<reference evidence="7 8" key="1">
    <citation type="submission" date="2024-09" db="EMBL/GenBank/DDBJ databases">
        <authorList>
            <person name="Sun Q."/>
            <person name="Mori K."/>
        </authorList>
    </citation>
    <scope>NUCLEOTIDE SEQUENCE [LARGE SCALE GENOMIC DNA]</scope>
    <source>
        <strain evidence="7 8">ATCC 51285</strain>
    </source>
</reference>
<keyword evidence="2 4" id="KW-0658">Purine biosynthesis</keyword>
<dbReference type="NCBIfam" id="NF004679">
    <property type="entry name" value="PRK06019.1-5"/>
    <property type="match status" value="1"/>
</dbReference>
<evidence type="ECO:0000256" key="1">
    <source>
        <dbReference type="ARBA" id="ARBA00022741"/>
    </source>
</evidence>
<dbReference type="InterPro" id="IPR040686">
    <property type="entry name" value="PurK_C"/>
</dbReference>
<dbReference type="Gene3D" id="3.30.1490.20">
    <property type="entry name" value="ATP-grasp fold, A domain"/>
    <property type="match status" value="1"/>
</dbReference>
<feature type="binding site" evidence="4">
    <location>
        <begin position="173"/>
        <end position="176"/>
    </location>
    <ligand>
        <name>ATP</name>
        <dbReference type="ChEBI" id="CHEBI:30616"/>
    </ligand>
</feature>
<keyword evidence="3 4" id="KW-0067">ATP-binding</keyword>
<keyword evidence="4 5" id="KW-0436">Ligase</keyword>
<feature type="binding site" evidence="4">
    <location>
        <position position="204"/>
    </location>
    <ligand>
        <name>ATP</name>
        <dbReference type="ChEBI" id="CHEBI:30616"/>
    </ligand>
</feature>
<dbReference type="Proteomes" id="UP001589628">
    <property type="component" value="Unassembled WGS sequence"/>
</dbReference>
<dbReference type="Gene3D" id="3.30.470.20">
    <property type="entry name" value="ATP-grasp fold, B domain"/>
    <property type="match status" value="1"/>
</dbReference>
<dbReference type="InterPro" id="IPR011054">
    <property type="entry name" value="Rudment_hybrid_motif"/>
</dbReference>
<dbReference type="GO" id="GO:0034028">
    <property type="term" value="F:5-(carboxyamino)imidazole ribonucleotide synthase activity"/>
    <property type="evidence" value="ECO:0007669"/>
    <property type="project" value="UniProtKB-EC"/>
</dbReference>
<feature type="binding site" evidence="4">
    <location>
        <begin position="143"/>
        <end position="149"/>
    </location>
    <ligand>
        <name>ATP</name>
        <dbReference type="ChEBI" id="CHEBI:30616"/>
    </ligand>
</feature>
<comment type="similarity">
    <text evidence="4 5">Belongs to the PurK/PurT family.</text>
</comment>
<dbReference type="InterPro" id="IPR003135">
    <property type="entry name" value="ATP-grasp_carboxylate-amine"/>
</dbReference>
<accession>A0ABV5Z8P7</accession>
<organism evidence="7 8">
    <name type="scientific">Balneatrix alpica</name>
    <dbReference type="NCBI Taxonomy" id="75684"/>
    <lineage>
        <taxon>Bacteria</taxon>
        <taxon>Pseudomonadati</taxon>
        <taxon>Pseudomonadota</taxon>
        <taxon>Gammaproteobacteria</taxon>
        <taxon>Oceanospirillales</taxon>
        <taxon>Balneatrichaceae</taxon>
        <taxon>Balneatrix</taxon>
    </lineage>
</organism>
<dbReference type="NCBIfam" id="NF004676">
    <property type="entry name" value="PRK06019.1-2"/>
    <property type="match status" value="1"/>
</dbReference>
<feature type="binding site" evidence="4">
    <location>
        <position position="98"/>
    </location>
    <ligand>
        <name>ATP</name>
        <dbReference type="ChEBI" id="CHEBI:30616"/>
    </ligand>
</feature>
<dbReference type="HAMAP" id="MF_01928">
    <property type="entry name" value="PurK"/>
    <property type="match status" value="1"/>
</dbReference>
<comment type="pathway">
    <text evidence="4 5">Purine metabolism; IMP biosynthesis via de novo pathway; 5-amino-1-(5-phospho-D-ribosyl)imidazole-4-carboxylate from 5-amino-1-(5-phospho-D-ribosyl)imidazole (N5-CAIR route): step 1/2.</text>
</comment>
<dbReference type="PANTHER" id="PTHR11609">
    <property type="entry name" value="PURINE BIOSYNTHESIS PROTEIN 6/7, PUR6/7"/>
    <property type="match status" value="1"/>
</dbReference>
<dbReference type="PANTHER" id="PTHR11609:SF5">
    <property type="entry name" value="PHOSPHORIBOSYLAMINOIMIDAZOLE CARBOXYLASE"/>
    <property type="match status" value="1"/>
</dbReference>
<dbReference type="EC" id="6.3.4.18" evidence="4 5"/>
<comment type="caution">
    <text evidence="7">The sequence shown here is derived from an EMBL/GenBank/DDBJ whole genome shotgun (WGS) entry which is preliminary data.</text>
</comment>
<comment type="subunit">
    <text evidence="4 5">Homodimer.</text>
</comment>
<dbReference type="Pfam" id="PF02222">
    <property type="entry name" value="ATP-grasp"/>
    <property type="match status" value="1"/>
</dbReference>
<protein>
    <recommendedName>
        <fullName evidence="4 5">N5-carboxyaminoimidazole ribonucleotide synthase</fullName>
        <shortName evidence="4 5">N5-CAIR synthase</shortName>
        <ecNumber evidence="4 5">6.3.4.18</ecNumber>
    </recommendedName>
    <alternativeName>
        <fullName evidence="4 5">5-(carboxyamino)imidazole ribonucleotide synthetase</fullName>
    </alternativeName>
</protein>
<dbReference type="Pfam" id="PF22660">
    <property type="entry name" value="RS_preATP-grasp-like"/>
    <property type="match status" value="1"/>
</dbReference>
<dbReference type="InterPro" id="IPR054350">
    <property type="entry name" value="PurT/PurK_preATP-grasp"/>
</dbReference>
<comment type="function">
    <text evidence="5">Catalyzes the ATP-dependent conversion of 5-aminoimidazole ribonucleotide (AIR) and HCO(3)- to N5-carboxyaminoimidazole ribonucleotide (N5-CAIR).</text>
</comment>
<evidence type="ECO:0000313" key="7">
    <source>
        <dbReference type="EMBL" id="MFB9885013.1"/>
    </source>
</evidence>
<evidence type="ECO:0000256" key="4">
    <source>
        <dbReference type="HAMAP-Rule" id="MF_01928"/>
    </source>
</evidence>
<dbReference type="SUPFAM" id="SSF52440">
    <property type="entry name" value="PreATP-grasp domain"/>
    <property type="match status" value="1"/>
</dbReference>
<feature type="binding site" evidence="4">
    <location>
        <begin position="255"/>
        <end position="256"/>
    </location>
    <ligand>
        <name>ATP</name>
        <dbReference type="ChEBI" id="CHEBI:30616"/>
    </ligand>
</feature>
<evidence type="ECO:0000256" key="5">
    <source>
        <dbReference type="RuleBase" id="RU361200"/>
    </source>
</evidence>
<dbReference type="Gene3D" id="3.40.50.20">
    <property type="match status" value="1"/>
</dbReference>
<dbReference type="SUPFAM" id="SSF56059">
    <property type="entry name" value="Glutathione synthetase ATP-binding domain-like"/>
    <property type="match status" value="1"/>
</dbReference>
<proteinExistence type="inferred from homology"/>
<evidence type="ECO:0000256" key="2">
    <source>
        <dbReference type="ARBA" id="ARBA00022755"/>
    </source>
</evidence>
<dbReference type="PROSITE" id="PS50975">
    <property type="entry name" value="ATP_GRASP"/>
    <property type="match status" value="1"/>
</dbReference>
<dbReference type="InterPro" id="IPR016185">
    <property type="entry name" value="PreATP-grasp_dom_sf"/>
</dbReference>
<comment type="catalytic activity">
    <reaction evidence="4 5">
        <text>5-amino-1-(5-phospho-beta-D-ribosyl)imidazole + hydrogencarbonate + ATP = 5-carboxyamino-1-(5-phospho-D-ribosyl)imidazole + ADP + phosphate + 2 H(+)</text>
        <dbReference type="Rhea" id="RHEA:19317"/>
        <dbReference type="ChEBI" id="CHEBI:15378"/>
        <dbReference type="ChEBI" id="CHEBI:17544"/>
        <dbReference type="ChEBI" id="CHEBI:30616"/>
        <dbReference type="ChEBI" id="CHEBI:43474"/>
        <dbReference type="ChEBI" id="CHEBI:58730"/>
        <dbReference type="ChEBI" id="CHEBI:137981"/>
        <dbReference type="ChEBI" id="CHEBI:456216"/>
        <dbReference type="EC" id="6.3.4.18"/>
    </reaction>
</comment>
<comment type="function">
    <text evidence="4">Catalyzes the ATP-dependent conversion of 5-aminoimidazole ribonucleotide (AIR) and HCO(3)(-) to N5-carboxyaminoimidazole ribonucleotide (N5-CAIR).</text>
</comment>
<dbReference type="EMBL" id="JBHLZN010000001">
    <property type="protein sequence ID" value="MFB9885013.1"/>
    <property type="molecule type" value="Genomic_DNA"/>
</dbReference>
<gene>
    <name evidence="4 5" type="primary">purK</name>
    <name evidence="7" type="ORF">ACFFLH_01130</name>
</gene>
<dbReference type="Pfam" id="PF17769">
    <property type="entry name" value="PurK_C"/>
    <property type="match status" value="1"/>
</dbReference>
<dbReference type="InterPro" id="IPR011761">
    <property type="entry name" value="ATP-grasp"/>
</dbReference>
<feature type="binding site" evidence="4">
    <location>
        <position position="138"/>
    </location>
    <ligand>
        <name>ATP</name>
        <dbReference type="ChEBI" id="CHEBI:30616"/>
    </ligand>
</feature>
<name>A0ABV5Z8P7_9GAMM</name>
<evidence type="ECO:0000259" key="6">
    <source>
        <dbReference type="PROSITE" id="PS50975"/>
    </source>
</evidence>
<evidence type="ECO:0000313" key="8">
    <source>
        <dbReference type="Proteomes" id="UP001589628"/>
    </source>
</evidence>
<feature type="binding site" evidence="4">
    <location>
        <position position="181"/>
    </location>
    <ligand>
        <name>ATP</name>
        <dbReference type="ChEBI" id="CHEBI:30616"/>
    </ligand>
</feature>
<evidence type="ECO:0000256" key="3">
    <source>
        <dbReference type="ARBA" id="ARBA00022840"/>
    </source>
</evidence>
<dbReference type="RefSeq" id="WP_027313363.1">
    <property type="nucleotide sequence ID" value="NZ_JAUESS010000002.1"/>
</dbReference>
<dbReference type="SUPFAM" id="SSF51246">
    <property type="entry name" value="Rudiment single hybrid motif"/>
    <property type="match status" value="1"/>
</dbReference>
<dbReference type="NCBIfam" id="TIGR01161">
    <property type="entry name" value="purK"/>
    <property type="match status" value="1"/>
</dbReference>
<keyword evidence="8" id="KW-1185">Reference proteome</keyword>
<feature type="domain" description="ATP-grasp" evidence="6">
    <location>
        <begin position="102"/>
        <end position="285"/>
    </location>
</feature>
<sequence>MKLGILGGGQLARMLALAGYPLGQRYVFFDPSAEACAGQVGELYCASYDDERQLEAFANAVDCVTFEFENVSLDSARFLERHVPVYPTAEALAATQDRLTEKSLFQRLGIQTPGFMAVSSLADLRQAVEQLGLPLVLKTRRFGYDGKGQFVVKAVADIDAAWKSLGGVPLIAEAFVPFSREVSVVAVRGRGGDVAFYPLTENEHRQGILHLSRARAEDVMTAQAQDYAKRLLDELNYVGVLALELFQVGDQLLANEFAPRVHNSGHWTIEGAETSQFENHVRAVSGLPLGSTRVLGPVAMLNIIGTFPQRDEVLQVAGAHWHDYGKAPREGRKIGHITLTAPTEAELEANIAQVAALLS</sequence>
<keyword evidence="1 4" id="KW-0547">Nucleotide-binding</keyword>
<dbReference type="InterPro" id="IPR005875">
    <property type="entry name" value="PurK"/>
</dbReference>
<dbReference type="InterPro" id="IPR013815">
    <property type="entry name" value="ATP_grasp_subdomain_1"/>
</dbReference>